<accession>A0A1T4PVD0</accession>
<dbReference type="OrthoDB" id="5363652at2"/>
<dbReference type="RefSeq" id="WP_159443619.1">
    <property type="nucleotide sequence ID" value="NZ_FUWX01000016.1"/>
</dbReference>
<keyword evidence="2" id="KW-1185">Reference proteome</keyword>
<gene>
    <name evidence="1" type="ORF">SAMN02745174_02064</name>
</gene>
<name>A0A1T4PVD0_9FUSO</name>
<proteinExistence type="predicted"/>
<dbReference type="Proteomes" id="UP000191153">
    <property type="component" value="Unassembled WGS sequence"/>
</dbReference>
<organism evidence="1 2">
    <name type="scientific">Cetobacterium ceti</name>
    <dbReference type="NCBI Taxonomy" id="180163"/>
    <lineage>
        <taxon>Bacteria</taxon>
        <taxon>Fusobacteriati</taxon>
        <taxon>Fusobacteriota</taxon>
        <taxon>Fusobacteriia</taxon>
        <taxon>Fusobacteriales</taxon>
        <taxon>Fusobacteriaceae</taxon>
        <taxon>Cetobacterium</taxon>
    </lineage>
</organism>
<dbReference type="STRING" id="180163.SAMN02745174_02064"/>
<sequence length="337" mass="40614">MSVICDRPFKTYKEQLEILEKKYLLEINRNKFELNILSSISYYDLVNGYKDCFMVNEKYKKGITKQYLFQFLIFDKNIQNLLFKYSVYTENTFKTKLAYVISKNIGEHENIYLNKQNYARVRNKNKRQQLYHLLIRMKKCLETITDNPTKHYNDTHNHVPPWILFKNIKFSKIIDLYGFLETNSKQEFVSEYFENGVLKYEENAEMLKKMITIVRKFRNKIAHNSKVVNYYVENDYELNRQKLLRIIPREIYHVKDVQEARGSNDLFAMILSLVKLLGNNYLILLFIQELYFLFSSDDIIAKEYIKLTNLPDDLLERLEKLKEVYSVELEKDIYTLL</sequence>
<reference evidence="1 2" key="1">
    <citation type="submission" date="2017-02" db="EMBL/GenBank/DDBJ databases">
        <authorList>
            <person name="Peterson S.W."/>
        </authorList>
    </citation>
    <scope>NUCLEOTIDE SEQUENCE [LARGE SCALE GENOMIC DNA]</scope>
    <source>
        <strain evidence="1 2">ATCC 700028</strain>
    </source>
</reference>
<dbReference type="InterPro" id="IPR011664">
    <property type="entry name" value="Abi_system_AbiD/AbiF-like"/>
</dbReference>
<evidence type="ECO:0000313" key="2">
    <source>
        <dbReference type="Proteomes" id="UP000191153"/>
    </source>
</evidence>
<protein>
    <submittedName>
        <fullName evidence="1">Abortive infection bacteriophage resistance protein</fullName>
    </submittedName>
</protein>
<evidence type="ECO:0000313" key="1">
    <source>
        <dbReference type="EMBL" id="SJZ95475.1"/>
    </source>
</evidence>
<dbReference type="AlphaFoldDB" id="A0A1T4PVD0"/>
<dbReference type="EMBL" id="FUWX01000016">
    <property type="protein sequence ID" value="SJZ95475.1"/>
    <property type="molecule type" value="Genomic_DNA"/>
</dbReference>
<dbReference type="Pfam" id="PF07751">
    <property type="entry name" value="Abi_2"/>
    <property type="match status" value="1"/>
</dbReference>